<feature type="transmembrane region" description="Helical" evidence="7">
    <location>
        <begin position="231"/>
        <end position="249"/>
    </location>
</feature>
<reference evidence="8" key="1">
    <citation type="submission" date="2015-09" db="EMBL/GenBank/DDBJ databases">
        <title>Draft Genome Sequences of Two Novel Amoeba-resistant Intranuclear Bacteria, Candidatus Berkiella cookevillensis and Candidatus Berkiella aquae.</title>
        <authorList>
            <person name="Mehari Y.T."/>
            <person name="Arivett B.A."/>
            <person name="Farone A.L."/>
            <person name="Gunderson J.H."/>
            <person name="Farone M.B."/>
        </authorList>
    </citation>
    <scope>NUCLEOTIDE SEQUENCE [LARGE SCALE GENOMIC DNA]</scope>
    <source>
        <strain evidence="8">HT99</strain>
    </source>
</reference>
<name>A0A0Q9YTW3_9GAMM</name>
<evidence type="ECO:0000256" key="5">
    <source>
        <dbReference type="ARBA" id="ARBA00022989"/>
    </source>
</evidence>
<keyword evidence="5 7" id="KW-1133">Transmembrane helix</keyword>
<comment type="caution">
    <text evidence="8">The sequence shown here is derived from an EMBL/GenBank/DDBJ whole genome shotgun (WGS) entry which is preliminary data.</text>
</comment>
<gene>
    <name evidence="8" type="primary">pyrP</name>
    <name evidence="8" type="ORF">HT99x_02107</name>
</gene>
<comment type="similarity">
    <text evidence="2">Belongs to the nucleobase:cation symporter-2 (NCS2) (TC 2.A.40) family.</text>
</comment>
<evidence type="ECO:0000256" key="4">
    <source>
        <dbReference type="ARBA" id="ARBA00022692"/>
    </source>
</evidence>
<feature type="transmembrane region" description="Helical" evidence="7">
    <location>
        <begin position="49"/>
        <end position="65"/>
    </location>
</feature>
<protein>
    <submittedName>
        <fullName evidence="8">Uracil permease</fullName>
    </submittedName>
</protein>
<dbReference type="GO" id="GO:0005886">
    <property type="term" value="C:plasma membrane"/>
    <property type="evidence" value="ECO:0007669"/>
    <property type="project" value="UniProtKB-ARBA"/>
</dbReference>
<organism evidence="8">
    <name type="scientific">Candidatus Berkiella aquae</name>
    <dbReference type="NCBI Taxonomy" id="295108"/>
    <lineage>
        <taxon>Bacteria</taxon>
        <taxon>Pseudomonadati</taxon>
        <taxon>Pseudomonadota</taxon>
        <taxon>Gammaproteobacteria</taxon>
        <taxon>Candidatus Berkiellales</taxon>
        <taxon>Candidatus Berkiellaceae</taxon>
        <taxon>Candidatus Berkiella</taxon>
    </lineage>
</organism>
<dbReference type="NCBIfam" id="TIGR00801">
    <property type="entry name" value="ncs2"/>
    <property type="match status" value="1"/>
</dbReference>
<feature type="transmembrane region" description="Helical" evidence="7">
    <location>
        <begin position="397"/>
        <end position="415"/>
    </location>
</feature>
<evidence type="ECO:0000256" key="2">
    <source>
        <dbReference type="ARBA" id="ARBA00008821"/>
    </source>
</evidence>
<evidence type="ECO:0000256" key="7">
    <source>
        <dbReference type="SAM" id="Phobius"/>
    </source>
</evidence>
<feature type="transmembrane region" description="Helical" evidence="7">
    <location>
        <begin position="167"/>
        <end position="184"/>
    </location>
</feature>
<dbReference type="InterPro" id="IPR006042">
    <property type="entry name" value="Xan_ur_permease"/>
</dbReference>
<feature type="transmembrane region" description="Helical" evidence="7">
    <location>
        <begin position="374"/>
        <end position="391"/>
    </location>
</feature>
<keyword evidence="4 7" id="KW-0812">Transmembrane</keyword>
<evidence type="ECO:0000313" key="8">
    <source>
        <dbReference type="EMBL" id="KRG20890.1"/>
    </source>
</evidence>
<dbReference type="STRING" id="295108.HT99x_02107"/>
<dbReference type="AlphaFoldDB" id="A0A0Q9YTW3"/>
<keyword evidence="6 7" id="KW-0472">Membrane</keyword>
<evidence type="ECO:0000256" key="1">
    <source>
        <dbReference type="ARBA" id="ARBA00004141"/>
    </source>
</evidence>
<sequence length="426" mass="45109">MVIVPTMNKQQHPQDYSFKISDCLLGFQTLFIAIGATVMVPLLTGMDPSVALFTAGIGTLIFQLMTKGQIPVFLGSSFAFVPATIYGIQTWGLPSTLFGLAACGLVYHFMSILTLTKGQEFVNRMFPPLITGPIIMNIGLVLAPVAINMAMGKTGNGEIELFNQNTALLVATISLVATIVTRLFGKGRLKLIPILVGITFGYIASLWLNIVDLSKVDAAPWFQIPHFTTPSVNWHAVLLMIPIAAVSAIEHIGDIMAIGGITRRNYLRYPGIHRSLMGDGFASIAASSIGGPPSITYAEVTAGVAITKTYNPGIMTWASLFAISLAFVGKVGLFLQSIPTPVMGGILILLFGAITVTGLHLLTQSQEDLMSPRNMTIVGIVLIIPVGGLTLGNGNFAISGIGLGGLVGLLLNIILPESKESKAAIT</sequence>
<dbReference type="PANTHER" id="PTHR42810">
    <property type="entry name" value="PURINE PERMEASE C1399.01C-RELATED"/>
    <property type="match status" value="1"/>
</dbReference>
<dbReference type="PANTHER" id="PTHR42810:SF2">
    <property type="entry name" value="PURINE PERMEASE C1399.01C-RELATED"/>
    <property type="match status" value="1"/>
</dbReference>
<proteinExistence type="inferred from homology"/>
<evidence type="ECO:0000256" key="6">
    <source>
        <dbReference type="ARBA" id="ARBA00023136"/>
    </source>
</evidence>
<dbReference type="GO" id="GO:0042907">
    <property type="term" value="F:xanthine transmembrane transporter activity"/>
    <property type="evidence" value="ECO:0007669"/>
    <property type="project" value="TreeGrafter"/>
</dbReference>
<keyword evidence="3" id="KW-0813">Transport</keyword>
<feature type="transmembrane region" description="Helical" evidence="7">
    <location>
        <begin position="191"/>
        <end position="211"/>
    </location>
</feature>
<feature type="transmembrane region" description="Helical" evidence="7">
    <location>
        <begin position="314"/>
        <end position="335"/>
    </location>
</feature>
<feature type="transmembrane region" description="Helical" evidence="7">
    <location>
        <begin position="128"/>
        <end position="147"/>
    </location>
</feature>
<dbReference type="EMBL" id="LKAJ01000008">
    <property type="protein sequence ID" value="KRG20890.1"/>
    <property type="molecule type" value="Genomic_DNA"/>
</dbReference>
<comment type="subcellular location">
    <subcellularLocation>
        <location evidence="1">Membrane</location>
        <topology evidence="1">Multi-pass membrane protein</topology>
    </subcellularLocation>
</comment>
<feature type="transmembrane region" description="Helical" evidence="7">
    <location>
        <begin position="97"/>
        <end position="116"/>
    </location>
</feature>
<dbReference type="PROSITE" id="PS01116">
    <property type="entry name" value="XANTH_URACIL_PERMASE"/>
    <property type="match status" value="1"/>
</dbReference>
<evidence type="ECO:0000256" key="3">
    <source>
        <dbReference type="ARBA" id="ARBA00022448"/>
    </source>
</evidence>
<feature type="transmembrane region" description="Helical" evidence="7">
    <location>
        <begin position="341"/>
        <end position="362"/>
    </location>
</feature>
<feature type="transmembrane region" description="Helical" evidence="7">
    <location>
        <begin position="20"/>
        <end position="43"/>
    </location>
</feature>
<dbReference type="InterPro" id="IPR006043">
    <property type="entry name" value="NCS2"/>
</dbReference>
<dbReference type="Pfam" id="PF00860">
    <property type="entry name" value="Xan_ur_permease"/>
    <property type="match status" value="1"/>
</dbReference>
<accession>A0A0Q9YTW3</accession>
<dbReference type="PATRIC" id="fig|1590043.3.peg.2153"/>